<accession>A0A2H3E0P8</accession>
<sequence>MSLGYDNAWLSYPFVQRYYDLAEFGDRIFTSNNKNKLCVGRATTDVCANNARHRVDVSSNQNMRMVLSNDSAHESVVESPLQCPNCDYIHNHCLFVRHKIAYAGGPGTSIPGLYYCVPTVGDRRSSRIRPAYILIAFLPYYRSYGRFEDRIRPSNLDDECMLTDLSPSITGLSNAFMRLTPAFKG</sequence>
<gene>
    <name evidence="1" type="ORF">ARMGADRAFT_1059783</name>
</gene>
<dbReference type="AlphaFoldDB" id="A0A2H3E0P8"/>
<proteinExistence type="predicted"/>
<organism evidence="1 2">
    <name type="scientific">Armillaria gallica</name>
    <name type="common">Bulbous honey fungus</name>
    <name type="synonym">Armillaria bulbosa</name>
    <dbReference type="NCBI Taxonomy" id="47427"/>
    <lineage>
        <taxon>Eukaryota</taxon>
        <taxon>Fungi</taxon>
        <taxon>Dikarya</taxon>
        <taxon>Basidiomycota</taxon>
        <taxon>Agaricomycotina</taxon>
        <taxon>Agaricomycetes</taxon>
        <taxon>Agaricomycetidae</taxon>
        <taxon>Agaricales</taxon>
        <taxon>Marasmiineae</taxon>
        <taxon>Physalacriaceae</taxon>
        <taxon>Armillaria</taxon>
    </lineage>
</organism>
<evidence type="ECO:0000313" key="1">
    <source>
        <dbReference type="EMBL" id="PBK99724.1"/>
    </source>
</evidence>
<dbReference type="EMBL" id="KZ293647">
    <property type="protein sequence ID" value="PBK99724.1"/>
    <property type="molecule type" value="Genomic_DNA"/>
</dbReference>
<name>A0A2H3E0P8_ARMGA</name>
<reference evidence="2" key="1">
    <citation type="journal article" date="2017" name="Nat. Ecol. Evol.">
        <title>Genome expansion and lineage-specific genetic innovations in the forest pathogenic fungi Armillaria.</title>
        <authorList>
            <person name="Sipos G."/>
            <person name="Prasanna A.N."/>
            <person name="Walter M.C."/>
            <person name="O'Connor E."/>
            <person name="Balint B."/>
            <person name="Krizsan K."/>
            <person name="Kiss B."/>
            <person name="Hess J."/>
            <person name="Varga T."/>
            <person name="Slot J."/>
            <person name="Riley R."/>
            <person name="Boka B."/>
            <person name="Rigling D."/>
            <person name="Barry K."/>
            <person name="Lee J."/>
            <person name="Mihaltcheva S."/>
            <person name="LaButti K."/>
            <person name="Lipzen A."/>
            <person name="Waldron R."/>
            <person name="Moloney N.M."/>
            <person name="Sperisen C."/>
            <person name="Kredics L."/>
            <person name="Vagvoelgyi C."/>
            <person name="Patrignani A."/>
            <person name="Fitzpatrick D."/>
            <person name="Nagy I."/>
            <person name="Doyle S."/>
            <person name="Anderson J.B."/>
            <person name="Grigoriev I.V."/>
            <person name="Gueldener U."/>
            <person name="Muensterkoetter M."/>
            <person name="Nagy L.G."/>
        </authorList>
    </citation>
    <scope>NUCLEOTIDE SEQUENCE [LARGE SCALE GENOMIC DNA]</scope>
    <source>
        <strain evidence="2">Ar21-2</strain>
    </source>
</reference>
<protein>
    <submittedName>
        <fullName evidence="1">Uncharacterized protein</fullName>
    </submittedName>
</protein>
<evidence type="ECO:0000313" key="2">
    <source>
        <dbReference type="Proteomes" id="UP000217790"/>
    </source>
</evidence>
<dbReference type="InParanoid" id="A0A2H3E0P8"/>
<dbReference type="Proteomes" id="UP000217790">
    <property type="component" value="Unassembled WGS sequence"/>
</dbReference>
<keyword evidence="2" id="KW-1185">Reference proteome</keyword>